<reference evidence="1" key="1">
    <citation type="journal article" date="2023" name="Mol. Phylogenet. Evol.">
        <title>Genome-scale phylogeny and comparative genomics of the fungal order Sordariales.</title>
        <authorList>
            <person name="Hensen N."/>
            <person name="Bonometti L."/>
            <person name="Westerberg I."/>
            <person name="Brannstrom I.O."/>
            <person name="Guillou S."/>
            <person name="Cros-Aarteil S."/>
            <person name="Calhoun S."/>
            <person name="Haridas S."/>
            <person name="Kuo A."/>
            <person name="Mondo S."/>
            <person name="Pangilinan J."/>
            <person name="Riley R."/>
            <person name="LaButti K."/>
            <person name="Andreopoulos B."/>
            <person name="Lipzen A."/>
            <person name="Chen C."/>
            <person name="Yan M."/>
            <person name="Daum C."/>
            <person name="Ng V."/>
            <person name="Clum A."/>
            <person name="Steindorff A."/>
            <person name="Ohm R.A."/>
            <person name="Martin F."/>
            <person name="Silar P."/>
            <person name="Natvig D.O."/>
            <person name="Lalanne C."/>
            <person name="Gautier V."/>
            <person name="Ament-Velasquez S.L."/>
            <person name="Kruys A."/>
            <person name="Hutchinson M.I."/>
            <person name="Powell A.J."/>
            <person name="Barry K."/>
            <person name="Miller A.N."/>
            <person name="Grigoriev I.V."/>
            <person name="Debuchy R."/>
            <person name="Gladieux P."/>
            <person name="Hiltunen Thoren M."/>
            <person name="Johannesson H."/>
        </authorList>
    </citation>
    <scope>NUCLEOTIDE SEQUENCE</scope>
    <source>
        <strain evidence="1">PSN324</strain>
    </source>
</reference>
<name>A0AAV9HPB9_9PEZI</name>
<dbReference type="AlphaFoldDB" id="A0AAV9HPB9"/>
<dbReference type="EMBL" id="MU864986">
    <property type="protein sequence ID" value="KAK4461694.1"/>
    <property type="molecule type" value="Genomic_DNA"/>
</dbReference>
<comment type="caution">
    <text evidence="1">The sequence shown here is derived from an EMBL/GenBank/DDBJ whole genome shotgun (WGS) entry which is preliminary data.</text>
</comment>
<evidence type="ECO:0000313" key="1">
    <source>
        <dbReference type="EMBL" id="KAK4461694.1"/>
    </source>
</evidence>
<gene>
    <name evidence="1" type="ORF">QBC42DRAFT_89851</name>
</gene>
<protein>
    <submittedName>
        <fullName evidence="1">Uncharacterized protein</fullName>
    </submittedName>
</protein>
<dbReference type="Proteomes" id="UP001321749">
    <property type="component" value="Unassembled WGS sequence"/>
</dbReference>
<sequence length="213" mass="23699">MIYFPQFFLLTGTYSITVHSHPKVLTPYLLLTPPQHNHTRVQTGCYSGPVRGTAVRATGSFKQPPPKKKFFTRKPRNQPRRPLPTPTYKRLPTPRFSFLPRSWTCCRHWALDSCCFVHHPLRRALLTPNGAASDRTKKVVSVVPFSRVLRLASPYRCTAAPLHLAAAVCSGQWSGGERVPTLLPDGGSPESLSNNPFGPLSQLLPLSPFHSPP</sequence>
<accession>A0AAV9HPB9</accession>
<organism evidence="1 2">
    <name type="scientific">Cladorrhinum samala</name>
    <dbReference type="NCBI Taxonomy" id="585594"/>
    <lineage>
        <taxon>Eukaryota</taxon>
        <taxon>Fungi</taxon>
        <taxon>Dikarya</taxon>
        <taxon>Ascomycota</taxon>
        <taxon>Pezizomycotina</taxon>
        <taxon>Sordariomycetes</taxon>
        <taxon>Sordariomycetidae</taxon>
        <taxon>Sordariales</taxon>
        <taxon>Podosporaceae</taxon>
        <taxon>Cladorrhinum</taxon>
    </lineage>
</organism>
<evidence type="ECO:0000313" key="2">
    <source>
        <dbReference type="Proteomes" id="UP001321749"/>
    </source>
</evidence>
<reference evidence="1" key="2">
    <citation type="submission" date="2023-06" db="EMBL/GenBank/DDBJ databases">
        <authorList>
            <consortium name="Lawrence Berkeley National Laboratory"/>
            <person name="Mondo S.J."/>
            <person name="Hensen N."/>
            <person name="Bonometti L."/>
            <person name="Westerberg I."/>
            <person name="Brannstrom I.O."/>
            <person name="Guillou S."/>
            <person name="Cros-Aarteil S."/>
            <person name="Calhoun S."/>
            <person name="Haridas S."/>
            <person name="Kuo A."/>
            <person name="Pangilinan J."/>
            <person name="Riley R."/>
            <person name="Labutti K."/>
            <person name="Andreopoulos B."/>
            <person name="Lipzen A."/>
            <person name="Chen C."/>
            <person name="Yanf M."/>
            <person name="Daum C."/>
            <person name="Ng V."/>
            <person name="Clum A."/>
            <person name="Steindorff A."/>
            <person name="Ohm R."/>
            <person name="Martin F."/>
            <person name="Silar P."/>
            <person name="Natvig D."/>
            <person name="Lalanne C."/>
            <person name="Gautier V."/>
            <person name="Ament-Velasquez S.L."/>
            <person name="Kruys A."/>
            <person name="Hutchinson M.I."/>
            <person name="Powell A.J."/>
            <person name="Barry K."/>
            <person name="Miller A.N."/>
            <person name="Grigoriev I.V."/>
            <person name="Debuchy R."/>
            <person name="Gladieux P."/>
            <person name="Thoren M.H."/>
            <person name="Johannesson H."/>
        </authorList>
    </citation>
    <scope>NUCLEOTIDE SEQUENCE</scope>
    <source>
        <strain evidence="1">PSN324</strain>
    </source>
</reference>
<proteinExistence type="predicted"/>
<keyword evidence="2" id="KW-1185">Reference proteome</keyword>